<evidence type="ECO:0000256" key="3">
    <source>
        <dbReference type="ARBA" id="ARBA00022561"/>
    </source>
</evidence>
<reference evidence="11" key="1">
    <citation type="submission" date="2021-05" db="EMBL/GenBank/DDBJ databases">
        <title>Comparation of mammalian active virome structures and with host-virus interactions in sympatric communities.</title>
        <authorList>
            <person name="Tan Z."/>
            <person name="Nie F.-Y."/>
            <person name="Zhang Y.-Z."/>
        </authorList>
    </citation>
    <scope>NUCLEOTIDE SEQUENCE</scope>
    <source>
        <strain evidence="11">WFS_zhenmao</strain>
    </source>
</reference>
<proteinExistence type="inferred from homology"/>
<evidence type="ECO:0000256" key="7">
    <source>
        <dbReference type="ARBA" id="ARBA00023200"/>
    </source>
</evidence>
<feature type="compositionally biased region" description="Polar residues" evidence="10">
    <location>
        <begin position="480"/>
        <end position="498"/>
    </location>
</feature>
<dbReference type="GO" id="GO:0030430">
    <property type="term" value="C:host cell cytoplasm"/>
    <property type="evidence" value="ECO:0007669"/>
    <property type="project" value="UniProtKB-SubCell"/>
</dbReference>
<evidence type="ECO:0000256" key="5">
    <source>
        <dbReference type="ARBA" id="ARBA00022884"/>
    </source>
</evidence>
<organism evidence="11 12">
    <name type="scientific">Wufeng Niviventer fulvescens morbillivirus 1</name>
    <dbReference type="NCBI Taxonomy" id="2877505"/>
    <lineage>
        <taxon>Viruses</taxon>
        <taxon>Riboviria</taxon>
        <taxon>Orthornavirae</taxon>
        <taxon>Negarnaviricota</taxon>
        <taxon>Haploviricotina</taxon>
        <taxon>Monjiviricetes</taxon>
        <taxon>Mononegavirales</taxon>
        <taxon>Paramyxoviridae</taxon>
        <taxon>Orthoparamyxovirinae</taxon>
        <taxon>Paramorbillivirus</taxon>
        <taxon>Paramorbillivirus niviventris</taxon>
    </lineage>
</organism>
<evidence type="ECO:0000256" key="9">
    <source>
        <dbReference type="RuleBase" id="RU361245"/>
    </source>
</evidence>
<evidence type="ECO:0000256" key="2">
    <source>
        <dbReference type="ARBA" id="ARBA00022497"/>
    </source>
</evidence>
<keyword evidence="5 9" id="KW-0694">RNA-binding</keyword>
<keyword evidence="7 9" id="KW-1035">Host cytoplasm</keyword>
<dbReference type="GO" id="GO:0003723">
    <property type="term" value="F:RNA binding"/>
    <property type="evidence" value="ECO:0007669"/>
    <property type="project" value="UniProtKB-KW"/>
</dbReference>
<sequence length="507" mass="55675">MSTLMSTLQNFKRHKIKPPDPSGAGALLTGIKSTVLVLVPGIPDLELRWDLIRLLLAVASGKKVPTSIAAGAMISLLACFVESPTALIQRVLDDPDVSIKIVEVIYKNKGSPNQYLTFASRGADLSLQAFDYIEMAKEMSRSGEWVEMFDTPNDVPTTIDDADNLTLAISSVLAQIWIMLAKAVTAPDTAAESEGRRWTKYIQQRRVHPVFKLSKEASDVLRERIATSLSIRRFMVGLILDVKKSPGVRPKVAELLLDVDNYIAEAGIAGFLMAVKYGIEPGYPALALREFAAELSTLEELMVLYQKLGPLAPYMTILDMSVQNKFAPANFPLVWSFAMGVGAQLEKSLGGLNYNRDYLDYSYVRLGQEMVIKSTGTMSKATAQALNMDESDSALLREAIAAAQLRPGDSRKGPRHGGIEFMNPKQQLLGEDEEDQDQSSSSQAKQPKAKNPPDNQALKTSTDKTQTSKSPLDGLDYLKSLTSSAEHNQVITVQTQDQRYNDADLLK</sequence>
<name>A0AAE8XRS4_9MONO</name>
<keyword evidence="2 9" id="KW-1139">Helical capsid protein</keyword>
<evidence type="ECO:0000313" key="11">
    <source>
        <dbReference type="EMBL" id="UBB42346.1"/>
    </source>
</evidence>
<comment type="subcellular location">
    <subcellularLocation>
        <location evidence="9">Virion</location>
    </subcellularLocation>
    <subcellularLocation>
        <location evidence="9">Host cytoplasm</location>
    </subcellularLocation>
</comment>
<accession>A0AAE8XRS4</accession>
<dbReference type="Proteomes" id="UP001250885">
    <property type="component" value="Segment"/>
</dbReference>
<comment type="function">
    <text evidence="9">Forms the helical nucleocapsid (NC), protecting the genome from nucleases.</text>
</comment>
<feature type="compositionally biased region" description="Low complexity" evidence="10">
    <location>
        <begin position="459"/>
        <end position="470"/>
    </location>
</feature>
<keyword evidence="12" id="KW-1185">Reference proteome</keyword>
<keyword evidence="8 9" id="KW-0687">Ribonucleoprotein</keyword>
<dbReference type="GO" id="GO:0019029">
    <property type="term" value="C:helical viral capsid"/>
    <property type="evidence" value="ECO:0007669"/>
    <property type="project" value="UniProtKB-KW"/>
</dbReference>
<dbReference type="GO" id="GO:1990904">
    <property type="term" value="C:ribonucleoprotein complex"/>
    <property type="evidence" value="ECO:0007669"/>
    <property type="project" value="UniProtKB-KW"/>
</dbReference>
<keyword evidence="6 9" id="KW-0543">Viral nucleoprotein</keyword>
<feature type="region of interest" description="Disordered" evidence="10">
    <location>
        <begin position="430"/>
        <end position="507"/>
    </location>
</feature>
<comment type="similarity">
    <text evidence="1 9">Belongs to the paramyxoviruses nucleocapsid family.</text>
</comment>
<evidence type="ECO:0000256" key="4">
    <source>
        <dbReference type="ARBA" id="ARBA00022844"/>
    </source>
</evidence>
<evidence type="ECO:0000256" key="8">
    <source>
        <dbReference type="ARBA" id="ARBA00023274"/>
    </source>
</evidence>
<dbReference type="GO" id="GO:0005198">
    <property type="term" value="F:structural molecule activity"/>
    <property type="evidence" value="ECO:0007669"/>
    <property type="project" value="InterPro"/>
</dbReference>
<evidence type="ECO:0000256" key="6">
    <source>
        <dbReference type="ARBA" id="ARBA00023086"/>
    </source>
</evidence>
<dbReference type="EMBL" id="MZ328285">
    <property type="protein sequence ID" value="UBB42346.1"/>
    <property type="molecule type" value="Viral_cRNA"/>
</dbReference>
<evidence type="ECO:0000313" key="12">
    <source>
        <dbReference type="Proteomes" id="UP001250885"/>
    </source>
</evidence>
<protein>
    <recommendedName>
        <fullName evidence="9">Nucleocapsid</fullName>
    </recommendedName>
    <alternativeName>
        <fullName evidence="9">Nucleocapsid protein</fullName>
    </alternativeName>
</protein>
<keyword evidence="4 9" id="KW-0946">Virion</keyword>
<evidence type="ECO:0000256" key="10">
    <source>
        <dbReference type="SAM" id="MobiDB-lite"/>
    </source>
</evidence>
<keyword evidence="3 9" id="KW-0167">Capsid protein</keyword>
<dbReference type="InterPro" id="IPR002021">
    <property type="entry name" value="Paramyx_ncap"/>
</dbReference>
<dbReference type="GO" id="GO:0019013">
    <property type="term" value="C:viral nucleocapsid"/>
    <property type="evidence" value="ECO:0007669"/>
    <property type="project" value="UniProtKB-KW"/>
</dbReference>
<dbReference type="Pfam" id="PF00973">
    <property type="entry name" value="Paramyxo_ncap"/>
    <property type="match status" value="1"/>
</dbReference>
<evidence type="ECO:0000256" key="1">
    <source>
        <dbReference type="ARBA" id="ARBA00007642"/>
    </source>
</evidence>
<comment type="subunit">
    <text evidence="9">Homomultimer; forms the nucleocapsid. Binds to the viral genomic RNA. N0 interacts with the phosphoprotein (via N-terminus); this interaction allows P to chaperon N0 to avoid N polymerization before encapsidation. Interacts as N-RNA template with the phosphoprotein (via C-terminus); this interaction positions the polymerase on the template.</text>
</comment>